<dbReference type="EMBL" id="CP015438">
    <property type="protein sequence ID" value="ANB59728.1"/>
    <property type="molecule type" value="Genomic_DNA"/>
</dbReference>
<keyword evidence="1" id="KW-0812">Transmembrane</keyword>
<gene>
    <name evidence="2" type="ORF">GFC30_1328</name>
</gene>
<reference evidence="2 3" key="1">
    <citation type="journal article" date="2006" name="Syst. Appl. Microbiol.">
        <title>Anoxybacillus amylolyticus sp. nov., a thermophilic amylase producing bacterium isolated from Mount Rittmann (Antarctica).</title>
        <authorList>
            <person name="Poli A."/>
            <person name="Esposito E."/>
            <person name="Lama L."/>
            <person name="Orlando P."/>
            <person name="Nicolaus G."/>
            <person name="de Appolonia F."/>
            <person name="Gambacorta A."/>
            <person name="Nicolaus B."/>
        </authorList>
    </citation>
    <scope>NUCLEOTIDE SEQUENCE [LARGE SCALE GENOMIC DNA]</scope>
    <source>
        <strain evidence="2 3">DSM 15939</strain>
    </source>
</reference>
<organism evidence="2 3">
    <name type="scientific">Anoxybacteroides amylolyticum</name>
    <dbReference type="NCBI Taxonomy" id="294699"/>
    <lineage>
        <taxon>Bacteria</taxon>
        <taxon>Bacillati</taxon>
        <taxon>Bacillota</taxon>
        <taxon>Bacilli</taxon>
        <taxon>Bacillales</taxon>
        <taxon>Anoxybacillaceae</taxon>
        <taxon>Anoxybacteroides</taxon>
    </lineage>
</organism>
<name>A0A160F0X2_9BACL</name>
<dbReference type="KEGG" id="aamy:GFC30_1328"/>
<keyword evidence="3" id="KW-1185">Reference proteome</keyword>
<protein>
    <submittedName>
        <fullName evidence="2">Uncharacterized protein</fullName>
    </submittedName>
</protein>
<keyword evidence="1" id="KW-1133">Transmembrane helix</keyword>
<evidence type="ECO:0000313" key="3">
    <source>
        <dbReference type="Proteomes" id="UP000076865"/>
    </source>
</evidence>
<sequence length="52" mass="6454">MKQKTWNGLSFVYIHAIISLEIFIKEFWYRQKRIKIWVGTAYCRLQSEWQKS</sequence>
<proteinExistence type="predicted"/>
<dbReference type="PATRIC" id="fig|294699.3.peg.1346"/>
<dbReference type="Proteomes" id="UP000076865">
    <property type="component" value="Chromosome"/>
</dbReference>
<accession>A0A160F0X2</accession>
<dbReference type="AlphaFoldDB" id="A0A160F0X2"/>
<evidence type="ECO:0000313" key="2">
    <source>
        <dbReference type="EMBL" id="ANB59728.1"/>
    </source>
</evidence>
<evidence type="ECO:0000256" key="1">
    <source>
        <dbReference type="SAM" id="Phobius"/>
    </source>
</evidence>
<keyword evidence="1" id="KW-0472">Membrane</keyword>
<feature type="transmembrane region" description="Helical" evidence="1">
    <location>
        <begin position="6"/>
        <end position="24"/>
    </location>
</feature>